<gene>
    <name evidence="2" type="ORF">IAQ67_22865</name>
</gene>
<protein>
    <submittedName>
        <fullName evidence="2">WIAG-tail domain</fullName>
    </submittedName>
</protein>
<dbReference type="Proteomes" id="UP000516384">
    <property type="component" value="Chromosome"/>
</dbReference>
<name>A0A7H0Y6B4_9BACL</name>
<feature type="compositionally biased region" description="Polar residues" evidence="1">
    <location>
        <begin position="58"/>
        <end position="70"/>
    </location>
</feature>
<dbReference type="AlphaFoldDB" id="A0A7H0Y6B4"/>
<accession>A0A7H0Y6B4</accession>
<proteinExistence type="predicted"/>
<dbReference type="EMBL" id="CP061172">
    <property type="protein sequence ID" value="QNR66622.1"/>
    <property type="molecule type" value="Genomic_DNA"/>
</dbReference>
<feature type="region of interest" description="Disordered" evidence="1">
    <location>
        <begin position="23"/>
        <end position="73"/>
    </location>
</feature>
<evidence type="ECO:0000256" key="1">
    <source>
        <dbReference type="SAM" id="MobiDB-lite"/>
    </source>
</evidence>
<reference evidence="2 3" key="1">
    <citation type="submission" date="2020-09" db="EMBL/GenBank/DDBJ databases">
        <title>Characterization of Paenibacillus peoriae strain ZF390 with broad-spectrum antimicrobial activity as a potential biocontrol agent.</title>
        <authorList>
            <person name="Li L."/>
            <person name="Zhao Y."/>
            <person name="Li B."/>
            <person name="Xie X."/>
        </authorList>
    </citation>
    <scope>NUCLEOTIDE SEQUENCE [LARGE SCALE GENOMIC DNA]</scope>
    <source>
        <strain evidence="2 3">ZF390</strain>
    </source>
</reference>
<dbReference type="NCBIfam" id="NF012201">
    <property type="entry name" value="WIAG-tail"/>
    <property type="match status" value="1"/>
</dbReference>
<evidence type="ECO:0000313" key="2">
    <source>
        <dbReference type="EMBL" id="QNR66622.1"/>
    </source>
</evidence>
<evidence type="ECO:0000313" key="3">
    <source>
        <dbReference type="Proteomes" id="UP000516384"/>
    </source>
</evidence>
<organism evidence="2 3">
    <name type="scientific">Paenibacillus peoriae</name>
    <dbReference type="NCBI Taxonomy" id="59893"/>
    <lineage>
        <taxon>Bacteria</taxon>
        <taxon>Bacillati</taxon>
        <taxon>Bacillota</taxon>
        <taxon>Bacilli</taxon>
        <taxon>Bacillales</taxon>
        <taxon>Paenibacillaceae</taxon>
        <taxon>Paenibacillus</taxon>
    </lineage>
</organism>
<sequence>MIPSRVNEAERPLVHSCAKGAVTMNHRTNHSAKDKRTARRNLSHAVPSPRVNKERADSTSGSHKSNQRGTATVPAPVEKDISVQAIEEAAWKKYKLPKTLEEAMQMNRASVLLLSVPESDTEYRLDNDKPSITTEDQAEQDSLLDCSITSIHIAEGRHRPKQRVVLPEQDIDLAFDTEKELDLNAIHHGSATSDEASDDHIASLQYGSISFHLPAQADRGEVSVVFEKPFVGTQYVITANASIPGVMVSVTQRQRYSAVLTVERIHSGPLCEGLVLWIAMGQ</sequence>